<evidence type="ECO:0000313" key="2">
    <source>
        <dbReference type="EMBL" id="KAG1799689.1"/>
    </source>
</evidence>
<dbReference type="OrthoDB" id="2687567at2759"/>
<protein>
    <submittedName>
        <fullName evidence="2">Uncharacterized protein</fullName>
    </submittedName>
</protein>
<name>A0A9P7J2G7_9AGAM</name>
<comment type="caution">
    <text evidence="2">The sequence shown here is derived from an EMBL/GenBank/DDBJ whole genome shotgun (WGS) entry which is preliminary data.</text>
</comment>
<feature type="compositionally biased region" description="Basic and acidic residues" evidence="1">
    <location>
        <begin position="24"/>
        <end position="34"/>
    </location>
</feature>
<reference evidence="2" key="1">
    <citation type="journal article" date="2020" name="New Phytol.">
        <title>Comparative genomics reveals dynamic genome evolution in host specialist ectomycorrhizal fungi.</title>
        <authorList>
            <person name="Lofgren L.A."/>
            <person name="Nguyen N.H."/>
            <person name="Vilgalys R."/>
            <person name="Ruytinx J."/>
            <person name="Liao H.L."/>
            <person name="Branco S."/>
            <person name="Kuo A."/>
            <person name="LaButti K."/>
            <person name="Lipzen A."/>
            <person name="Andreopoulos W."/>
            <person name="Pangilinan J."/>
            <person name="Riley R."/>
            <person name="Hundley H."/>
            <person name="Na H."/>
            <person name="Barry K."/>
            <person name="Grigoriev I.V."/>
            <person name="Stajich J.E."/>
            <person name="Kennedy P.G."/>
        </authorList>
    </citation>
    <scope>NUCLEOTIDE SEQUENCE</scope>
    <source>
        <strain evidence="2">S12</strain>
    </source>
</reference>
<proteinExistence type="predicted"/>
<dbReference type="EMBL" id="JABBWE010000010">
    <property type="protein sequence ID" value="KAG1799689.1"/>
    <property type="molecule type" value="Genomic_DNA"/>
</dbReference>
<dbReference type="AlphaFoldDB" id="A0A9P7J2G7"/>
<feature type="region of interest" description="Disordered" evidence="1">
    <location>
        <begin position="155"/>
        <end position="247"/>
    </location>
</feature>
<evidence type="ECO:0000313" key="3">
    <source>
        <dbReference type="Proteomes" id="UP000719766"/>
    </source>
</evidence>
<feature type="compositionally biased region" description="Acidic residues" evidence="1">
    <location>
        <begin position="160"/>
        <end position="175"/>
    </location>
</feature>
<evidence type="ECO:0000256" key="1">
    <source>
        <dbReference type="SAM" id="MobiDB-lite"/>
    </source>
</evidence>
<feature type="compositionally biased region" description="Basic and acidic residues" evidence="1">
    <location>
        <begin position="188"/>
        <end position="202"/>
    </location>
</feature>
<accession>A0A9P7J2G7</accession>
<dbReference type="GeneID" id="64593524"/>
<keyword evidence="3" id="KW-1185">Reference proteome</keyword>
<dbReference type="RefSeq" id="XP_041163912.1">
    <property type="nucleotide sequence ID" value="XM_041299760.1"/>
</dbReference>
<organism evidence="2 3">
    <name type="scientific">Suillus plorans</name>
    <dbReference type="NCBI Taxonomy" id="116603"/>
    <lineage>
        <taxon>Eukaryota</taxon>
        <taxon>Fungi</taxon>
        <taxon>Dikarya</taxon>
        <taxon>Basidiomycota</taxon>
        <taxon>Agaricomycotina</taxon>
        <taxon>Agaricomycetes</taxon>
        <taxon>Agaricomycetidae</taxon>
        <taxon>Boletales</taxon>
        <taxon>Suillineae</taxon>
        <taxon>Suillaceae</taxon>
        <taxon>Suillus</taxon>
    </lineage>
</organism>
<gene>
    <name evidence="2" type="ORF">HD556DRAFT_1305242</name>
</gene>
<feature type="region of interest" description="Disordered" evidence="1">
    <location>
        <begin position="1"/>
        <end position="52"/>
    </location>
</feature>
<sequence>MSSTGPTRQALARLINNTDTAPSQRDRRERRPSEKALYQVEEAQDREDRRQGNQAKIFGTQCLFVQSIAHCPTGFKTTCDSQLPTPASCQTSDRGWQEDVLTKESGFINASHACTSNSNMSAQMAQSGSAPPMAQQKLMAARANELIKLRQVQTAHTTFEDQDDDMGDTFEENEYDGNLAPIDSQDTDADHNNVSDDEDSRKHPGYLDSSDEECNRPRNRKRRRTTEDFSEDSPSPQQYEPRLPCKIRKSKGRVAARDYEVAVQQLIKSHDASVMGQGSLEGGLYHTRN</sequence>
<dbReference type="Proteomes" id="UP000719766">
    <property type="component" value="Unassembled WGS sequence"/>
</dbReference>